<proteinExistence type="predicted"/>
<keyword evidence="2" id="KW-1185">Reference proteome</keyword>
<dbReference type="EMBL" id="ML213504">
    <property type="protein sequence ID" value="TFK55549.1"/>
    <property type="molecule type" value="Genomic_DNA"/>
</dbReference>
<gene>
    <name evidence="1" type="ORF">OE88DRAFT_632892</name>
</gene>
<sequence length="77" mass="9011">MCFFRRVRNVYLRCGHAVNLPEEEIKCDSPRCKFSPNHPSDCVPPSCTQTCWQYHQFPQQYAPNIDDFCPTCKAAQR</sequence>
<reference evidence="1 2" key="1">
    <citation type="journal article" date="2019" name="Nat. Ecol. Evol.">
        <title>Megaphylogeny resolves global patterns of mushroom evolution.</title>
        <authorList>
            <person name="Varga T."/>
            <person name="Krizsan K."/>
            <person name="Foldi C."/>
            <person name="Dima B."/>
            <person name="Sanchez-Garcia M."/>
            <person name="Sanchez-Ramirez S."/>
            <person name="Szollosi G.J."/>
            <person name="Szarkandi J.G."/>
            <person name="Papp V."/>
            <person name="Albert L."/>
            <person name="Andreopoulos W."/>
            <person name="Angelini C."/>
            <person name="Antonin V."/>
            <person name="Barry K.W."/>
            <person name="Bougher N.L."/>
            <person name="Buchanan P."/>
            <person name="Buyck B."/>
            <person name="Bense V."/>
            <person name="Catcheside P."/>
            <person name="Chovatia M."/>
            <person name="Cooper J."/>
            <person name="Damon W."/>
            <person name="Desjardin D."/>
            <person name="Finy P."/>
            <person name="Geml J."/>
            <person name="Haridas S."/>
            <person name="Hughes K."/>
            <person name="Justo A."/>
            <person name="Karasinski D."/>
            <person name="Kautmanova I."/>
            <person name="Kiss B."/>
            <person name="Kocsube S."/>
            <person name="Kotiranta H."/>
            <person name="LaButti K.M."/>
            <person name="Lechner B.E."/>
            <person name="Liimatainen K."/>
            <person name="Lipzen A."/>
            <person name="Lukacs Z."/>
            <person name="Mihaltcheva S."/>
            <person name="Morgado L.N."/>
            <person name="Niskanen T."/>
            <person name="Noordeloos M.E."/>
            <person name="Ohm R.A."/>
            <person name="Ortiz-Santana B."/>
            <person name="Ovrebo C."/>
            <person name="Racz N."/>
            <person name="Riley R."/>
            <person name="Savchenko A."/>
            <person name="Shiryaev A."/>
            <person name="Soop K."/>
            <person name="Spirin V."/>
            <person name="Szebenyi C."/>
            <person name="Tomsovsky M."/>
            <person name="Tulloss R.E."/>
            <person name="Uehling J."/>
            <person name="Grigoriev I.V."/>
            <person name="Vagvolgyi C."/>
            <person name="Papp T."/>
            <person name="Martin F.M."/>
            <person name="Miettinen O."/>
            <person name="Hibbett D.S."/>
            <person name="Nagy L.G."/>
        </authorList>
    </citation>
    <scope>NUCLEOTIDE SEQUENCE [LARGE SCALE GENOMIC DNA]</scope>
    <source>
        <strain evidence="1 2">OMC1185</strain>
    </source>
</reference>
<name>A0A5C3NCI1_9AGAM</name>
<dbReference type="AlphaFoldDB" id="A0A5C3NCI1"/>
<organism evidence="1 2">
    <name type="scientific">Heliocybe sulcata</name>
    <dbReference type="NCBI Taxonomy" id="5364"/>
    <lineage>
        <taxon>Eukaryota</taxon>
        <taxon>Fungi</taxon>
        <taxon>Dikarya</taxon>
        <taxon>Basidiomycota</taxon>
        <taxon>Agaricomycotina</taxon>
        <taxon>Agaricomycetes</taxon>
        <taxon>Gloeophyllales</taxon>
        <taxon>Gloeophyllaceae</taxon>
        <taxon>Heliocybe</taxon>
    </lineage>
</organism>
<dbReference type="OrthoDB" id="2748942at2759"/>
<protein>
    <submittedName>
        <fullName evidence="1">Uncharacterized protein</fullName>
    </submittedName>
</protein>
<evidence type="ECO:0000313" key="1">
    <source>
        <dbReference type="EMBL" id="TFK55549.1"/>
    </source>
</evidence>
<accession>A0A5C3NCI1</accession>
<evidence type="ECO:0000313" key="2">
    <source>
        <dbReference type="Proteomes" id="UP000305948"/>
    </source>
</evidence>
<dbReference type="Proteomes" id="UP000305948">
    <property type="component" value="Unassembled WGS sequence"/>
</dbReference>